<dbReference type="Proteomes" id="UP000503003">
    <property type="component" value="Chromosome 1"/>
</dbReference>
<evidence type="ECO:0000259" key="1">
    <source>
        <dbReference type="Pfam" id="PF10000"/>
    </source>
</evidence>
<dbReference type="RefSeq" id="WP_165311123.1">
    <property type="nucleotide sequence ID" value="NZ_CP049331.1"/>
</dbReference>
<evidence type="ECO:0000259" key="2">
    <source>
        <dbReference type="Pfam" id="PF13840"/>
    </source>
</evidence>
<proteinExistence type="predicted"/>
<feature type="domain" description="CASTOR ACT" evidence="2">
    <location>
        <begin position="72"/>
        <end position="127"/>
    </location>
</feature>
<dbReference type="Pfam" id="PF10000">
    <property type="entry name" value="ACT_3"/>
    <property type="match status" value="1"/>
</dbReference>
<accession>A0A6G7CHL6</accession>
<evidence type="ECO:0000313" key="3">
    <source>
        <dbReference type="EMBL" id="QIH41528.1"/>
    </source>
</evidence>
<name>A0A6G7CHL6_9VIBR</name>
<dbReference type="Gene3D" id="3.30.2130.10">
    <property type="entry name" value="VC0802-like"/>
    <property type="match status" value="1"/>
</dbReference>
<dbReference type="PANTHER" id="PTHR39199:SF1">
    <property type="entry name" value="BLR5128 PROTEIN"/>
    <property type="match status" value="1"/>
</dbReference>
<organism evidence="3 4">
    <name type="scientific">Vibrio ziniensis</name>
    <dbReference type="NCBI Taxonomy" id="2711221"/>
    <lineage>
        <taxon>Bacteria</taxon>
        <taxon>Pseudomonadati</taxon>
        <taxon>Pseudomonadota</taxon>
        <taxon>Gammaproteobacteria</taxon>
        <taxon>Vibrionales</taxon>
        <taxon>Vibrionaceae</taxon>
        <taxon>Vibrio</taxon>
    </lineage>
</organism>
<dbReference type="KEGG" id="vzi:G5S32_05770"/>
<dbReference type="SUPFAM" id="SSF55021">
    <property type="entry name" value="ACT-like"/>
    <property type="match status" value="2"/>
</dbReference>
<dbReference type="PANTHER" id="PTHR39199">
    <property type="entry name" value="BLR5128 PROTEIN"/>
    <property type="match status" value="1"/>
</dbReference>
<protein>
    <submittedName>
        <fullName evidence="3">ACT domain-containing protein</fullName>
    </submittedName>
</protein>
<dbReference type="InterPro" id="IPR027795">
    <property type="entry name" value="CASTOR_ACT_dom"/>
</dbReference>
<evidence type="ECO:0000313" key="4">
    <source>
        <dbReference type="Proteomes" id="UP000503003"/>
    </source>
</evidence>
<dbReference type="InterPro" id="IPR045865">
    <property type="entry name" value="ACT-like_dom_sf"/>
</dbReference>
<feature type="domain" description="DUF2241" evidence="1">
    <location>
        <begin position="2"/>
        <end position="69"/>
    </location>
</feature>
<keyword evidence="4" id="KW-1185">Reference proteome</keyword>
<dbReference type="AlphaFoldDB" id="A0A6G7CHL6"/>
<dbReference type="EMBL" id="CP049331">
    <property type="protein sequence ID" value="QIH41528.1"/>
    <property type="molecule type" value="Genomic_DNA"/>
</dbReference>
<gene>
    <name evidence="3" type="ORF">G5S32_05770</name>
</gene>
<sequence length="129" mass="14438">MAGITDLQQLLRSMQPHLAEEEFVFCSVTGSAEDYFSWKPLAIFYEQEGISLVVTKQTAEENYVEFDNTYKQITLTVHSSLDAVGLTAAVSTKLADHGISANVIAAFYHDHIFVQSRHANKALKLLESW</sequence>
<dbReference type="Pfam" id="PF13840">
    <property type="entry name" value="ACT_7"/>
    <property type="match status" value="1"/>
</dbReference>
<dbReference type="InterPro" id="IPR018717">
    <property type="entry name" value="DUF2241"/>
</dbReference>
<reference evidence="3 4" key="1">
    <citation type="submission" date="2020-02" db="EMBL/GenBank/DDBJ databases">
        <title>A complete genome of a marine bacterium Vibrio sp. ZWAL4003 isolated from the mangrove sediment with the ability to degrade polysaccharides.</title>
        <authorList>
            <person name="Wu J."/>
            <person name="Qu W."/>
            <person name="Zeng R."/>
        </authorList>
    </citation>
    <scope>NUCLEOTIDE SEQUENCE [LARGE SCALE GENOMIC DNA]</scope>
    <source>
        <strain evidence="3 4">ZWAL4003</strain>
    </source>
</reference>